<dbReference type="EMBL" id="CAJQZP010000212">
    <property type="protein sequence ID" value="CAG4947290.1"/>
    <property type="molecule type" value="Genomic_DNA"/>
</dbReference>
<dbReference type="FunFam" id="3.90.70.10:FF:000119">
    <property type="entry name" value="Ubiquitin specific peptidase 36"/>
    <property type="match status" value="1"/>
</dbReference>
<evidence type="ECO:0000256" key="4">
    <source>
        <dbReference type="ARBA" id="ARBA00012759"/>
    </source>
</evidence>
<keyword evidence="17" id="KW-1185">Reference proteome</keyword>
<protein>
    <recommendedName>
        <fullName evidence="9">Ubiquitin carboxyl-terminal hydrolase 36</fullName>
        <ecNumber evidence="4">3.4.19.12</ecNumber>
    </recommendedName>
    <alternativeName>
        <fullName evidence="12">Deubiquitinating enzyme 36</fullName>
    </alternativeName>
    <alternativeName>
        <fullName evidence="11">Protein scrawny</fullName>
    </alternativeName>
    <alternativeName>
        <fullName evidence="10">Ubiquitin thioesterase 36</fullName>
    </alternativeName>
    <alternativeName>
        <fullName evidence="13">Ubiquitin-specific-processing protease 36</fullName>
    </alternativeName>
</protein>
<evidence type="ECO:0000256" key="5">
    <source>
        <dbReference type="ARBA" id="ARBA00022670"/>
    </source>
</evidence>
<feature type="domain" description="USP" evidence="15">
    <location>
        <begin position="250"/>
        <end position="554"/>
    </location>
</feature>
<dbReference type="Pfam" id="PF00443">
    <property type="entry name" value="UCH"/>
    <property type="match status" value="1"/>
</dbReference>
<evidence type="ECO:0000256" key="10">
    <source>
        <dbReference type="ARBA" id="ARBA00041300"/>
    </source>
</evidence>
<keyword evidence="6" id="KW-0833">Ubl conjugation pathway</keyword>
<evidence type="ECO:0000256" key="7">
    <source>
        <dbReference type="ARBA" id="ARBA00022801"/>
    </source>
</evidence>
<dbReference type="OrthoDB" id="420187at2759"/>
<evidence type="ECO:0000256" key="3">
    <source>
        <dbReference type="ARBA" id="ARBA00009085"/>
    </source>
</evidence>
<sequence length="1008" mass="113547">MSQSNSCQASSPIRHELRYCRITVSKVHEAANFKTSDGALIEQIFGTSVLETLSVKRGTRLKSNVRAEVAETRKIGKENGGFFLKSDRPHLGASPDGLTNEYVSRNKISLDKERKVWSVECNFGGKMPASICDPVSSALRLSLGTEDSQSSSLLDSRLYSSAKSVLLSKIEFEESGDYQSNVLDGLKSKYVVIRPKKPVLENKLLKKDAVTGNQSTDNKSREEGLPKPKRVLFPLEKVHLGWQGSWNYGSGMQNVGNTCYLNSTLQALFHVPAFANWLVSEGAHAEKCNQQEACVICGMRATLMATQKCGGIAIKPWQVYSKLRLICRHLTPGRQEDAHEFLRYLVEAMEKCYLSRFINSEKLDQYSKETTPLNQILGGYLRSTVRCLACHHLSTTYQHFQDLLLDIRKHSTLDEALDSFFSRERLEDLGYKCEACNKKVSATKQFFIERAPMVLCIALKRFSLAGGKLSKHVQFRKKITLNKYLYNKNNPQQLSYKLVSLVTHLGPSQNCGHYTAIGQSSNGNYYQFDDSCVRPLPLSAVLGTNAYIMFFEKDNSSDDISSQPTASTSSVVYGPQLPDNIVNREKSPLKITFYKNEDKKPIILNSTSTEITKPEVKPIILNTTLCKSSETNSNSEPWVVKQNGEVEKVTNVPKILNGIDKIGYKVDEDKKVNFIIKKQDLEDCPIKPKLSKSDSDLRSITYNSKVPEKSASTSKLVKPPKSPLEKLEEQMNKSDASNHLNRNGNSNSKLVPYDSESSSDERIERLSDEKVRREGRGDGSLRPKPSRCDSPQGLVVTTKGTLHNWTVSKEKSGPLLSPSLNGVTNKKVKAKEEPKGENEESPNTSVSSMSPLSDQSEPATTPQPCSSQTSLSAVSQTTGGSIETTRHLHGLSHRGYGAPVTSWNGTHSTLSRQVFEERREERKRALDATDDMDRGRSKKIKKFHHYNRFNNNRNGYNPFQEKQNKPHWSNNFKYRNERRPSHHFNKHNYNKYKLFNRYSNGHHYSRHH</sequence>
<dbReference type="Proteomes" id="UP000691718">
    <property type="component" value="Unassembled WGS sequence"/>
</dbReference>
<comment type="subcellular location">
    <subcellularLocation>
        <location evidence="2">Nucleus</location>
        <location evidence="2">Nucleolus</location>
    </subcellularLocation>
</comment>
<name>A0A8S3W8R4_PARAO</name>
<keyword evidence="7" id="KW-0378">Hydrolase</keyword>
<dbReference type="GO" id="GO:0004843">
    <property type="term" value="F:cysteine-type deubiquitinase activity"/>
    <property type="evidence" value="ECO:0007669"/>
    <property type="project" value="UniProtKB-EC"/>
</dbReference>
<keyword evidence="8" id="KW-0788">Thiol protease</keyword>
<evidence type="ECO:0000313" key="16">
    <source>
        <dbReference type="EMBL" id="CAG4947290.1"/>
    </source>
</evidence>
<dbReference type="PANTHER" id="PTHR24006">
    <property type="entry name" value="UBIQUITIN CARBOXYL-TERMINAL HYDROLASE"/>
    <property type="match status" value="1"/>
</dbReference>
<evidence type="ECO:0000256" key="2">
    <source>
        <dbReference type="ARBA" id="ARBA00004604"/>
    </source>
</evidence>
<dbReference type="InterPro" id="IPR018200">
    <property type="entry name" value="USP_CS"/>
</dbReference>
<feature type="compositionally biased region" description="Basic and acidic residues" evidence="14">
    <location>
        <begin position="914"/>
        <end position="934"/>
    </location>
</feature>
<feature type="compositionally biased region" description="Polar residues" evidence="14">
    <location>
        <begin position="798"/>
        <end position="807"/>
    </location>
</feature>
<feature type="region of interest" description="Disordered" evidence="14">
    <location>
        <begin position="703"/>
        <end position="934"/>
    </location>
</feature>
<evidence type="ECO:0000256" key="8">
    <source>
        <dbReference type="ARBA" id="ARBA00022807"/>
    </source>
</evidence>
<dbReference type="GO" id="GO:0005730">
    <property type="term" value="C:nucleolus"/>
    <property type="evidence" value="ECO:0007669"/>
    <property type="project" value="UniProtKB-SubCell"/>
</dbReference>
<accession>A0A8S3W8R4</accession>
<comment type="caution">
    <text evidence="16">The sequence shown here is derived from an EMBL/GenBank/DDBJ whole genome shotgun (WGS) entry which is preliminary data.</text>
</comment>
<feature type="compositionally biased region" description="Polar residues" evidence="14">
    <location>
        <begin position="703"/>
        <end position="715"/>
    </location>
</feature>
<feature type="compositionally biased region" description="Polar residues" evidence="14">
    <location>
        <begin position="733"/>
        <end position="749"/>
    </location>
</feature>
<evidence type="ECO:0000256" key="14">
    <source>
        <dbReference type="SAM" id="MobiDB-lite"/>
    </source>
</evidence>
<reference evidence="16" key="1">
    <citation type="submission" date="2021-04" db="EMBL/GenBank/DDBJ databases">
        <authorList>
            <person name="Tunstrom K."/>
        </authorList>
    </citation>
    <scope>NUCLEOTIDE SEQUENCE</scope>
</reference>
<dbReference type="PROSITE" id="PS50235">
    <property type="entry name" value="USP_3"/>
    <property type="match status" value="1"/>
</dbReference>
<comment type="similarity">
    <text evidence="3">Belongs to the peptidase C19 family.</text>
</comment>
<feature type="compositionally biased region" description="Polar residues" evidence="14">
    <location>
        <begin position="841"/>
        <end position="883"/>
    </location>
</feature>
<dbReference type="InterPro" id="IPR001394">
    <property type="entry name" value="Peptidase_C19_UCH"/>
</dbReference>
<feature type="compositionally biased region" description="Basic and acidic residues" evidence="14">
    <location>
        <begin position="723"/>
        <end position="732"/>
    </location>
</feature>
<evidence type="ECO:0000256" key="6">
    <source>
        <dbReference type="ARBA" id="ARBA00022786"/>
    </source>
</evidence>
<evidence type="ECO:0000256" key="13">
    <source>
        <dbReference type="ARBA" id="ARBA00043009"/>
    </source>
</evidence>
<evidence type="ECO:0000256" key="1">
    <source>
        <dbReference type="ARBA" id="ARBA00000707"/>
    </source>
</evidence>
<feature type="compositionally biased region" description="Basic and acidic residues" evidence="14">
    <location>
        <begin position="759"/>
        <end position="781"/>
    </location>
</feature>
<dbReference type="GO" id="GO:0006508">
    <property type="term" value="P:proteolysis"/>
    <property type="evidence" value="ECO:0007669"/>
    <property type="project" value="UniProtKB-KW"/>
</dbReference>
<dbReference type="InterPro" id="IPR028889">
    <property type="entry name" value="USP"/>
</dbReference>
<evidence type="ECO:0000256" key="12">
    <source>
        <dbReference type="ARBA" id="ARBA00042420"/>
    </source>
</evidence>
<comment type="catalytic activity">
    <reaction evidence="1">
        <text>Thiol-dependent hydrolysis of ester, thioester, amide, peptide and isopeptide bonds formed by the C-terminal Gly of ubiquitin (a 76-residue protein attached to proteins as an intracellular targeting signal).</text>
        <dbReference type="EC" id="3.4.19.12"/>
    </reaction>
</comment>
<organism evidence="16 17">
    <name type="scientific">Parnassius apollo</name>
    <name type="common">Apollo butterfly</name>
    <name type="synonym">Papilio apollo</name>
    <dbReference type="NCBI Taxonomy" id="110799"/>
    <lineage>
        <taxon>Eukaryota</taxon>
        <taxon>Metazoa</taxon>
        <taxon>Ecdysozoa</taxon>
        <taxon>Arthropoda</taxon>
        <taxon>Hexapoda</taxon>
        <taxon>Insecta</taxon>
        <taxon>Pterygota</taxon>
        <taxon>Neoptera</taxon>
        <taxon>Endopterygota</taxon>
        <taxon>Lepidoptera</taxon>
        <taxon>Glossata</taxon>
        <taxon>Ditrysia</taxon>
        <taxon>Papilionoidea</taxon>
        <taxon>Papilionidae</taxon>
        <taxon>Parnassiinae</taxon>
        <taxon>Parnassini</taxon>
        <taxon>Parnassius</taxon>
        <taxon>Parnassius</taxon>
    </lineage>
</organism>
<dbReference type="EC" id="3.4.19.12" evidence="4"/>
<dbReference type="PROSITE" id="PS00972">
    <property type="entry name" value="USP_1"/>
    <property type="match status" value="1"/>
</dbReference>
<dbReference type="GO" id="GO:0005829">
    <property type="term" value="C:cytosol"/>
    <property type="evidence" value="ECO:0007669"/>
    <property type="project" value="TreeGrafter"/>
</dbReference>
<evidence type="ECO:0000313" key="17">
    <source>
        <dbReference type="Proteomes" id="UP000691718"/>
    </source>
</evidence>
<dbReference type="GO" id="GO:0016579">
    <property type="term" value="P:protein deubiquitination"/>
    <property type="evidence" value="ECO:0007669"/>
    <property type="project" value="InterPro"/>
</dbReference>
<dbReference type="PROSITE" id="PS00973">
    <property type="entry name" value="USP_2"/>
    <property type="match status" value="1"/>
</dbReference>
<dbReference type="GO" id="GO:0042981">
    <property type="term" value="P:regulation of apoptotic process"/>
    <property type="evidence" value="ECO:0007669"/>
    <property type="project" value="TreeGrafter"/>
</dbReference>
<keyword evidence="5" id="KW-0645">Protease</keyword>
<evidence type="ECO:0000259" key="15">
    <source>
        <dbReference type="PROSITE" id="PS50235"/>
    </source>
</evidence>
<dbReference type="InterPro" id="IPR050164">
    <property type="entry name" value="Peptidase_C19"/>
</dbReference>
<dbReference type="PANTHER" id="PTHR24006:SF758">
    <property type="entry name" value="UBIQUITIN CARBOXYL-TERMINAL HYDROLASE 36"/>
    <property type="match status" value="1"/>
</dbReference>
<gene>
    <name evidence="16" type="ORF">PAPOLLO_LOCUS3575</name>
</gene>
<feature type="compositionally biased region" description="Polar residues" evidence="14">
    <location>
        <begin position="901"/>
        <end position="912"/>
    </location>
</feature>
<evidence type="ECO:0000256" key="11">
    <source>
        <dbReference type="ARBA" id="ARBA00042154"/>
    </source>
</evidence>
<proteinExistence type="inferred from homology"/>
<evidence type="ECO:0000256" key="9">
    <source>
        <dbReference type="ARBA" id="ARBA00039432"/>
    </source>
</evidence>
<dbReference type="AlphaFoldDB" id="A0A8S3W8R4"/>